<dbReference type="AlphaFoldDB" id="A0A834HG45"/>
<sequence length="650" mass="72056">MQKKQLDLDQPLLSVRRFSSKLASSKEVNKKKIEKSLPNRQKSLPVCKSDWELEQVTKPAAVPFTWEQIPGKAKGENQFPLEPSSTPRLPPGRACDTLNPYKDRSASNPQIHSSPLNNDISTLWDSLRKRVNAEGDTCDSESEGDDYSDALDTLSPTDTVSMKCSVGGLSEFGGSDAKPCGNFSADTQTKDLMMKRFLPAAKAMVLDTPQYVPKKQSMTPDRPRPVKKAVSGEMKPLHEQKYPVIVPHYVKHKEEQGSEEEDDEPVNTGKKTVKAFGLFSRFCLKNTLCLLNPVPGMKVRTRVPSSSAKEVRLPPSPSAKEVNRMARTSHSGPLPQTAEKKSSGAVYKHKLDPRSLSQELHKVKYKPSAETKRLSYSGDLHMIKGASPSSRFLRGGISPYRNKAPTSPFREGVGFLGVGNGDESFKAIKDISSHQRYKQVSGTMTPAVEKTLYIDSVNTVKQPLSDSISSRMESLASGKDISTSESFVREMRHPDFLERGSISMALVPVDSEKSSSARIPNVRNRADRREGLKLDQGRDHETGSIDCPTLETTGIVDANKECNLKEDNQGNPIVGSMLSPLPPPLPKSPSESWLWKTLPSIALWHQKKQHSKESDMGTKWETIVKTSNVRHDHARYSEELVPHVSQHSKP</sequence>
<evidence type="ECO:0000313" key="3">
    <source>
        <dbReference type="Proteomes" id="UP000626092"/>
    </source>
</evidence>
<name>A0A834HG45_RHOSS</name>
<reference evidence="2" key="1">
    <citation type="submission" date="2019-11" db="EMBL/GenBank/DDBJ databases">
        <authorList>
            <person name="Liu Y."/>
            <person name="Hou J."/>
            <person name="Li T.-Q."/>
            <person name="Guan C.-H."/>
            <person name="Wu X."/>
            <person name="Wu H.-Z."/>
            <person name="Ling F."/>
            <person name="Zhang R."/>
            <person name="Shi X.-G."/>
            <person name="Ren J.-P."/>
            <person name="Chen E.-F."/>
            <person name="Sun J.-M."/>
        </authorList>
    </citation>
    <scope>NUCLEOTIDE SEQUENCE</scope>
    <source>
        <strain evidence="2">Adult_tree_wgs_1</strain>
        <tissue evidence="2">Leaves</tissue>
    </source>
</reference>
<dbReference type="PANTHER" id="PTHR33671:SF3">
    <property type="entry name" value="F28N24.8 PROTEIN"/>
    <property type="match status" value="1"/>
</dbReference>
<dbReference type="OrthoDB" id="677721at2759"/>
<accession>A0A834HG45</accession>
<dbReference type="EMBL" id="WJXA01000002">
    <property type="protein sequence ID" value="KAF7150519.1"/>
    <property type="molecule type" value="Genomic_DNA"/>
</dbReference>
<dbReference type="Proteomes" id="UP000626092">
    <property type="component" value="Unassembled WGS sequence"/>
</dbReference>
<feature type="region of interest" description="Disordered" evidence="1">
    <location>
        <begin position="302"/>
        <end position="353"/>
    </location>
</feature>
<dbReference type="InterPro" id="IPR007789">
    <property type="entry name" value="DUF688"/>
</dbReference>
<feature type="region of interest" description="Disordered" evidence="1">
    <location>
        <begin position="67"/>
        <end position="117"/>
    </location>
</feature>
<dbReference type="Pfam" id="PF05097">
    <property type="entry name" value="DUF688"/>
    <property type="match status" value="1"/>
</dbReference>
<keyword evidence="3" id="KW-1185">Reference proteome</keyword>
<proteinExistence type="predicted"/>
<comment type="caution">
    <text evidence="2">The sequence shown here is derived from an EMBL/GenBank/DDBJ whole genome shotgun (WGS) entry which is preliminary data.</text>
</comment>
<gene>
    <name evidence="2" type="ORF">RHSIM_Rhsim02G0143400</name>
</gene>
<feature type="compositionally biased region" description="Polar residues" evidence="1">
    <location>
        <begin position="106"/>
        <end position="117"/>
    </location>
</feature>
<evidence type="ECO:0000256" key="1">
    <source>
        <dbReference type="SAM" id="MobiDB-lite"/>
    </source>
</evidence>
<dbReference type="PANTHER" id="PTHR33671">
    <property type="entry name" value="N-METHYLTRANSFERASE, PUTATIVE (DUF688)-RELATED"/>
    <property type="match status" value="1"/>
</dbReference>
<evidence type="ECO:0000313" key="2">
    <source>
        <dbReference type="EMBL" id="KAF7150519.1"/>
    </source>
</evidence>
<protein>
    <submittedName>
        <fullName evidence="2">Uncharacterized protein</fullName>
    </submittedName>
</protein>
<organism evidence="2 3">
    <name type="scientific">Rhododendron simsii</name>
    <name type="common">Sims's rhododendron</name>
    <dbReference type="NCBI Taxonomy" id="118357"/>
    <lineage>
        <taxon>Eukaryota</taxon>
        <taxon>Viridiplantae</taxon>
        <taxon>Streptophyta</taxon>
        <taxon>Embryophyta</taxon>
        <taxon>Tracheophyta</taxon>
        <taxon>Spermatophyta</taxon>
        <taxon>Magnoliopsida</taxon>
        <taxon>eudicotyledons</taxon>
        <taxon>Gunneridae</taxon>
        <taxon>Pentapetalae</taxon>
        <taxon>asterids</taxon>
        <taxon>Ericales</taxon>
        <taxon>Ericaceae</taxon>
        <taxon>Ericoideae</taxon>
        <taxon>Rhodoreae</taxon>
        <taxon>Rhododendron</taxon>
    </lineage>
</organism>